<gene>
    <name evidence="1" type="ORF">M9H77_04748</name>
</gene>
<accession>A0ACC0CF55</accession>
<dbReference type="EMBL" id="CM044701">
    <property type="protein sequence ID" value="KAI5683520.1"/>
    <property type="molecule type" value="Genomic_DNA"/>
</dbReference>
<organism evidence="1 2">
    <name type="scientific">Catharanthus roseus</name>
    <name type="common">Madagascar periwinkle</name>
    <name type="synonym">Vinca rosea</name>
    <dbReference type="NCBI Taxonomy" id="4058"/>
    <lineage>
        <taxon>Eukaryota</taxon>
        <taxon>Viridiplantae</taxon>
        <taxon>Streptophyta</taxon>
        <taxon>Embryophyta</taxon>
        <taxon>Tracheophyta</taxon>
        <taxon>Spermatophyta</taxon>
        <taxon>Magnoliopsida</taxon>
        <taxon>eudicotyledons</taxon>
        <taxon>Gunneridae</taxon>
        <taxon>Pentapetalae</taxon>
        <taxon>asterids</taxon>
        <taxon>lamiids</taxon>
        <taxon>Gentianales</taxon>
        <taxon>Apocynaceae</taxon>
        <taxon>Rauvolfioideae</taxon>
        <taxon>Vinceae</taxon>
        <taxon>Catharanthinae</taxon>
        <taxon>Catharanthus</taxon>
    </lineage>
</organism>
<name>A0ACC0CF55_CATRO</name>
<dbReference type="Proteomes" id="UP001060085">
    <property type="component" value="Linkage Group LG01"/>
</dbReference>
<keyword evidence="2" id="KW-1185">Reference proteome</keyword>
<proteinExistence type="predicted"/>
<comment type="caution">
    <text evidence="1">The sequence shown here is derived from an EMBL/GenBank/DDBJ whole genome shotgun (WGS) entry which is preliminary data.</text>
</comment>
<evidence type="ECO:0000313" key="1">
    <source>
        <dbReference type="EMBL" id="KAI5683520.1"/>
    </source>
</evidence>
<sequence>MQRSEVVIHSTLLVATIFILSCYFFQLPIEANNKDFGFSINLIHRHSLQSPFYNPNSSQVERRLNQIGKTGMVPDTGGYLMKISYGTPPVEILSLIDSGSDISWIQCLPCTKCIPTQCPPFNPKHSKTFEYIPCPTSTSSSSSSSENNNPLVSKPCPYEVRYLDDGYSRGEFVKDTITIGSPSQKVTFPGFVFGCGHDNGGKLPHKSGGLIGFGPDDVSFISQLSSSIKGKFSFCFAPITSSSHGKLSFGSEAVISGPGVVSTPLILADYYYVMLDGISIGTQRLKYVPTISNNDESTRKVTFRERIMLDSGTTYIYLPLSFHVQVEVAIMKQIKLKPVKNHLPFTLCYPSTLRNSDIPKIIFHFAGGADVELTMHNIFNPIQHHLCLGILQIFHEEHAPIYGNLAMTDFLVGFDLVEKKVSFKRMDCSRS</sequence>
<reference evidence="2" key="1">
    <citation type="journal article" date="2023" name="Nat. Plants">
        <title>Single-cell RNA sequencing provides a high-resolution roadmap for understanding the multicellular compartmentation of specialized metabolism.</title>
        <authorList>
            <person name="Sun S."/>
            <person name="Shen X."/>
            <person name="Li Y."/>
            <person name="Li Y."/>
            <person name="Wang S."/>
            <person name="Li R."/>
            <person name="Zhang H."/>
            <person name="Shen G."/>
            <person name="Guo B."/>
            <person name="Wei J."/>
            <person name="Xu J."/>
            <person name="St-Pierre B."/>
            <person name="Chen S."/>
            <person name="Sun C."/>
        </authorList>
    </citation>
    <scope>NUCLEOTIDE SEQUENCE [LARGE SCALE GENOMIC DNA]</scope>
</reference>
<evidence type="ECO:0000313" key="2">
    <source>
        <dbReference type="Proteomes" id="UP001060085"/>
    </source>
</evidence>
<protein>
    <submittedName>
        <fullName evidence="1">Uncharacterized protein</fullName>
    </submittedName>
</protein>